<keyword evidence="5" id="KW-1185">Reference proteome</keyword>
<dbReference type="Pfam" id="PF00560">
    <property type="entry name" value="LRR_1"/>
    <property type="match status" value="1"/>
</dbReference>
<dbReference type="Pfam" id="PF13855">
    <property type="entry name" value="LRR_8"/>
    <property type="match status" value="1"/>
</dbReference>
<keyword evidence="2" id="KW-0677">Repeat</keyword>
<feature type="chain" id="PRO_5028853363" evidence="3">
    <location>
        <begin position="25"/>
        <end position="319"/>
    </location>
</feature>
<organism evidence="4 5">
    <name type="scientific">Angomonas deanei</name>
    <dbReference type="NCBI Taxonomy" id="59799"/>
    <lineage>
        <taxon>Eukaryota</taxon>
        <taxon>Discoba</taxon>
        <taxon>Euglenozoa</taxon>
        <taxon>Kinetoplastea</taxon>
        <taxon>Metakinetoplastina</taxon>
        <taxon>Trypanosomatida</taxon>
        <taxon>Trypanosomatidae</taxon>
        <taxon>Strigomonadinae</taxon>
        <taxon>Angomonas</taxon>
    </lineage>
</organism>
<dbReference type="InterPro" id="IPR032675">
    <property type="entry name" value="LRR_dom_sf"/>
</dbReference>
<dbReference type="PANTHER" id="PTHR48059">
    <property type="entry name" value="POLYGALACTURONASE INHIBITOR 1"/>
    <property type="match status" value="1"/>
</dbReference>
<evidence type="ECO:0000313" key="4">
    <source>
        <dbReference type="EMBL" id="CAD2219687.1"/>
    </source>
</evidence>
<protein>
    <submittedName>
        <fullName evidence="4">Leucine Rich repeats (2 copies)/Leucine rich repeat/Leucine Rich Repeat, putative</fullName>
    </submittedName>
</protein>
<dbReference type="SUPFAM" id="SSF52058">
    <property type="entry name" value="L domain-like"/>
    <property type="match status" value="1"/>
</dbReference>
<dbReference type="InterPro" id="IPR051848">
    <property type="entry name" value="PGIP"/>
</dbReference>
<evidence type="ECO:0000313" key="5">
    <source>
        <dbReference type="Proteomes" id="UP000515908"/>
    </source>
</evidence>
<reference evidence="4 5" key="1">
    <citation type="submission" date="2020-08" db="EMBL/GenBank/DDBJ databases">
        <authorList>
            <person name="Newling K."/>
            <person name="Davey J."/>
            <person name="Forrester S."/>
        </authorList>
    </citation>
    <scope>NUCLEOTIDE SEQUENCE [LARGE SCALE GENOMIC DNA]</scope>
    <source>
        <strain evidence="5">Crithidia deanei Carvalho (ATCC PRA-265)</strain>
    </source>
</reference>
<dbReference type="Proteomes" id="UP000515908">
    <property type="component" value="Chromosome 14"/>
</dbReference>
<dbReference type="FunFam" id="3.80.10.10:FF:000383">
    <property type="entry name" value="Leucine-rich repeat receptor protein kinase EMS1"/>
    <property type="match status" value="1"/>
</dbReference>
<sequence>MYLLRRSFHSILLTGLLLLGAATAANDSNAYAVSLLAAMQVFGITTSDVCTATGITCTGGFVTGIKLDAYPSMTTNFRKIPDHTTDPFYTYSYEEMTITSIKCARCVYVEGSLPAAWSRIKTLTSIIFNDCRLTGTLPVAWSAFTALKELRLDSNKVTGTLPLGWSSITSLQSLRVGGNQITGTLPPEWKSMSNLEELDLHSNQLTGTLPPEWKSMNNLQRLDLFRNQLTGTLPAQWSIMPRLRTLFLDSNQLSGCIPESYTSQKNTFAERHCIGEQSTVDRLRAAQLERSPRQPLFFLHFLNQTQRVSRVGKLHSLFG</sequence>
<dbReference type="EMBL" id="LR877158">
    <property type="protein sequence ID" value="CAD2219687.1"/>
    <property type="molecule type" value="Genomic_DNA"/>
</dbReference>
<evidence type="ECO:0000256" key="2">
    <source>
        <dbReference type="ARBA" id="ARBA00022737"/>
    </source>
</evidence>
<dbReference type="InterPro" id="IPR001611">
    <property type="entry name" value="Leu-rich_rpt"/>
</dbReference>
<proteinExistence type="predicted"/>
<keyword evidence="3" id="KW-0732">Signal</keyword>
<evidence type="ECO:0000256" key="1">
    <source>
        <dbReference type="ARBA" id="ARBA00004196"/>
    </source>
</evidence>
<dbReference type="AlphaFoldDB" id="A0A7G2CKT8"/>
<accession>A0A7G2CKT8</accession>
<feature type="signal peptide" evidence="3">
    <location>
        <begin position="1"/>
        <end position="24"/>
    </location>
</feature>
<dbReference type="PANTHER" id="PTHR48059:SF30">
    <property type="entry name" value="OS06G0587000 PROTEIN"/>
    <property type="match status" value="1"/>
</dbReference>
<comment type="subcellular location">
    <subcellularLocation>
        <location evidence="1">Cell envelope</location>
    </subcellularLocation>
</comment>
<dbReference type="Gene3D" id="3.80.10.10">
    <property type="entry name" value="Ribonuclease Inhibitor"/>
    <property type="match status" value="2"/>
</dbReference>
<gene>
    <name evidence="4" type="ORF">ADEAN_000719600</name>
</gene>
<dbReference type="VEuPathDB" id="TriTrypDB:ADEAN_000719600"/>
<evidence type="ECO:0000256" key="3">
    <source>
        <dbReference type="SAM" id="SignalP"/>
    </source>
</evidence>
<name>A0A7G2CKT8_9TRYP</name>